<keyword evidence="1" id="KW-0732">Signal</keyword>
<proteinExistence type="predicted"/>
<protein>
    <submittedName>
        <fullName evidence="5">Uromodulin-like 1</fullName>
    </submittedName>
</protein>
<evidence type="ECO:0000313" key="5">
    <source>
        <dbReference type="EMBL" id="KAK2089955.1"/>
    </source>
</evidence>
<comment type="caution">
    <text evidence="5">The sequence shown here is derived from an EMBL/GenBank/DDBJ whole genome shotgun (WGS) entry which is preliminary data.</text>
</comment>
<organism evidence="5 6">
    <name type="scientific">Saguinus oedipus</name>
    <name type="common">Cotton-top tamarin</name>
    <name type="synonym">Oedipomidas oedipus</name>
    <dbReference type="NCBI Taxonomy" id="9490"/>
    <lineage>
        <taxon>Eukaryota</taxon>
        <taxon>Metazoa</taxon>
        <taxon>Chordata</taxon>
        <taxon>Craniata</taxon>
        <taxon>Vertebrata</taxon>
        <taxon>Euteleostomi</taxon>
        <taxon>Mammalia</taxon>
        <taxon>Eutheria</taxon>
        <taxon>Euarchontoglires</taxon>
        <taxon>Primates</taxon>
        <taxon>Haplorrhini</taxon>
        <taxon>Platyrrhini</taxon>
        <taxon>Cebidae</taxon>
        <taxon>Callitrichinae</taxon>
        <taxon>Saguinus</taxon>
    </lineage>
</organism>
<evidence type="ECO:0000256" key="1">
    <source>
        <dbReference type="ARBA" id="ARBA00022729"/>
    </source>
</evidence>
<evidence type="ECO:0000313" key="6">
    <source>
        <dbReference type="Proteomes" id="UP001266305"/>
    </source>
</evidence>
<evidence type="ECO:0000256" key="2">
    <source>
        <dbReference type="ARBA" id="ARBA00023157"/>
    </source>
</evidence>
<evidence type="ECO:0000259" key="4">
    <source>
        <dbReference type="PROSITE" id="PS51041"/>
    </source>
</evidence>
<evidence type="ECO:0000256" key="3">
    <source>
        <dbReference type="SAM" id="MobiDB-lite"/>
    </source>
</evidence>
<dbReference type="EMBL" id="JASSZA010000018">
    <property type="protein sequence ID" value="KAK2089955.1"/>
    <property type="molecule type" value="Genomic_DNA"/>
</dbReference>
<dbReference type="InterPro" id="IPR011489">
    <property type="entry name" value="EMI_domain"/>
</dbReference>
<name>A0ABQ9TZJ0_SAGOE</name>
<feature type="domain" description="EMI" evidence="4">
    <location>
        <begin position="44"/>
        <end position="117"/>
    </location>
</feature>
<dbReference type="Proteomes" id="UP001266305">
    <property type="component" value="Unassembled WGS sequence"/>
</dbReference>
<accession>A0ABQ9TZJ0</accession>
<gene>
    <name evidence="5" type="primary">UMODL1_2</name>
    <name evidence="5" type="ORF">P7K49_032621</name>
</gene>
<sequence>MSMAKRHVVNVMGPGSREPSVTLMDGDGPYAQEPGSEKGLSLLGYQLCSHRVTHTEQKVEAVQTSYTTYVSCGGWIPWRQCPKTVYRTRYLVVEVPESRNVTDCCEGYEQLGLYCVLRESTATGLGRGHPHHGDS</sequence>
<keyword evidence="2" id="KW-1015">Disulfide bond</keyword>
<dbReference type="PROSITE" id="PS51041">
    <property type="entry name" value="EMI"/>
    <property type="match status" value="1"/>
</dbReference>
<reference evidence="5 6" key="1">
    <citation type="submission" date="2023-05" db="EMBL/GenBank/DDBJ databases">
        <title>B98-5 Cell Line De Novo Hybrid Assembly: An Optical Mapping Approach.</title>
        <authorList>
            <person name="Kananen K."/>
            <person name="Auerbach J.A."/>
            <person name="Kautto E."/>
            <person name="Blachly J.S."/>
        </authorList>
    </citation>
    <scope>NUCLEOTIDE SEQUENCE [LARGE SCALE GENOMIC DNA]</scope>
    <source>
        <strain evidence="5">B95-8</strain>
        <tissue evidence="5">Cell line</tissue>
    </source>
</reference>
<keyword evidence="6" id="KW-1185">Reference proteome</keyword>
<feature type="region of interest" description="Disordered" evidence="3">
    <location>
        <begin position="1"/>
        <end position="20"/>
    </location>
</feature>